<keyword evidence="2" id="KW-1185">Reference proteome</keyword>
<dbReference type="EMBL" id="BMAO01038430">
    <property type="protein sequence ID" value="GFR24884.1"/>
    <property type="molecule type" value="Genomic_DNA"/>
</dbReference>
<evidence type="ECO:0000313" key="2">
    <source>
        <dbReference type="Proteomes" id="UP000887116"/>
    </source>
</evidence>
<sequence length="57" mass="6501">ITDGETIYNSMALLCSEYDFQGANGTTNWPPDSIALNYRRSTPQKEVKLNIYLNEML</sequence>
<dbReference type="OrthoDB" id="297923at2759"/>
<accession>A0A8X6HJQ5</accession>
<gene>
    <name evidence="1" type="ORF">TNCT_670601</name>
</gene>
<reference evidence="1" key="1">
    <citation type="submission" date="2020-07" db="EMBL/GenBank/DDBJ databases">
        <title>Multicomponent nature underlies the extraordinary mechanical properties of spider dragline silk.</title>
        <authorList>
            <person name="Kono N."/>
            <person name="Nakamura H."/>
            <person name="Mori M."/>
            <person name="Yoshida Y."/>
            <person name="Ohtoshi R."/>
            <person name="Malay A.D."/>
            <person name="Moran D.A.P."/>
            <person name="Tomita M."/>
            <person name="Numata K."/>
            <person name="Arakawa K."/>
        </authorList>
    </citation>
    <scope>NUCLEOTIDE SEQUENCE</scope>
</reference>
<name>A0A8X6HJQ5_TRICU</name>
<evidence type="ECO:0000313" key="1">
    <source>
        <dbReference type="EMBL" id="GFR24884.1"/>
    </source>
</evidence>
<dbReference type="AlphaFoldDB" id="A0A8X6HJQ5"/>
<feature type="non-terminal residue" evidence="1">
    <location>
        <position position="1"/>
    </location>
</feature>
<protein>
    <submittedName>
        <fullName evidence="1">Uncharacterized protein</fullName>
    </submittedName>
</protein>
<organism evidence="1 2">
    <name type="scientific">Trichonephila clavata</name>
    <name type="common">Joro spider</name>
    <name type="synonym">Nephila clavata</name>
    <dbReference type="NCBI Taxonomy" id="2740835"/>
    <lineage>
        <taxon>Eukaryota</taxon>
        <taxon>Metazoa</taxon>
        <taxon>Ecdysozoa</taxon>
        <taxon>Arthropoda</taxon>
        <taxon>Chelicerata</taxon>
        <taxon>Arachnida</taxon>
        <taxon>Araneae</taxon>
        <taxon>Araneomorphae</taxon>
        <taxon>Entelegynae</taxon>
        <taxon>Araneoidea</taxon>
        <taxon>Nephilidae</taxon>
        <taxon>Trichonephila</taxon>
    </lineage>
</organism>
<dbReference type="Proteomes" id="UP000887116">
    <property type="component" value="Unassembled WGS sequence"/>
</dbReference>
<proteinExistence type="predicted"/>
<comment type="caution">
    <text evidence="1">The sequence shown here is derived from an EMBL/GenBank/DDBJ whole genome shotgun (WGS) entry which is preliminary data.</text>
</comment>